<feature type="region of interest" description="Disordered" evidence="1">
    <location>
        <begin position="112"/>
        <end position="134"/>
    </location>
</feature>
<evidence type="ECO:0000256" key="1">
    <source>
        <dbReference type="SAM" id="MobiDB-lite"/>
    </source>
</evidence>
<sequence>MNLGRNDLGILLPQRWAQLSNIAFKAASNVSSMSKHSLYMRANRWVLVSVWVGKDVELPKDRKCFLVELSKQLKEVQPGNLTYHPIKWTNKNQDTVLSDAYVLAVLADTPERRNSETKMTSDSTGSTKHRETQGFKRPSLVNHWAKFDAIKGFCLDCVHAVDEGVAKFFLEMLVEKDTVLNTWKELGKMDRLYMQIVPGGNINRNIRSLRQYLQGA</sequence>
<accession>A0A9X6RNC3</accession>
<dbReference type="OrthoDB" id="10621059at2759"/>
<protein>
    <submittedName>
        <fullName evidence="2">Uncharacterized protein</fullName>
    </submittedName>
</protein>
<proteinExistence type="predicted"/>
<reference evidence="3" key="1">
    <citation type="submission" date="2017-01" db="EMBL/GenBank/DDBJ databases">
        <title>Comparative genomics of anhydrobiosis in the tardigrade Hypsibius dujardini.</title>
        <authorList>
            <person name="Yoshida Y."/>
            <person name="Koutsovoulos G."/>
            <person name="Laetsch D."/>
            <person name="Stevens L."/>
            <person name="Kumar S."/>
            <person name="Horikawa D."/>
            <person name="Ishino K."/>
            <person name="Komine S."/>
            <person name="Tomita M."/>
            <person name="Blaxter M."/>
            <person name="Arakawa K."/>
        </authorList>
    </citation>
    <scope>NUCLEOTIDE SEQUENCE [LARGE SCALE GENOMIC DNA]</scope>
    <source>
        <strain evidence="3">Z151</strain>
    </source>
</reference>
<dbReference type="AlphaFoldDB" id="A0A9X6RNC3"/>
<dbReference type="Proteomes" id="UP000192578">
    <property type="component" value="Unassembled WGS sequence"/>
</dbReference>
<evidence type="ECO:0000313" key="2">
    <source>
        <dbReference type="EMBL" id="OWA54394.1"/>
    </source>
</evidence>
<keyword evidence="3" id="KW-1185">Reference proteome</keyword>
<organism evidence="2 3">
    <name type="scientific">Hypsibius exemplaris</name>
    <name type="common">Freshwater tardigrade</name>
    <dbReference type="NCBI Taxonomy" id="2072580"/>
    <lineage>
        <taxon>Eukaryota</taxon>
        <taxon>Metazoa</taxon>
        <taxon>Ecdysozoa</taxon>
        <taxon>Tardigrada</taxon>
        <taxon>Eutardigrada</taxon>
        <taxon>Parachela</taxon>
        <taxon>Hypsibioidea</taxon>
        <taxon>Hypsibiidae</taxon>
        <taxon>Hypsibius</taxon>
    </lineage>
</organism>
<evidence type="ECO:0000313" key="3">
    <source>
        <dbReference type="Proteomes" id="UP000192578"/>
    </source>
</evidence>
<comment type="caution">
    <text evidence="2">The sequence shown here is derived from an EMBL/GenBank/DDBJ whole genome shotgun (WGS) entry which is preliminary data.</text>
</comment>
<gene>
    <name evidence="2" type="ORF">BV898_18798</name>
</gene>
<dbReference type="EMBL" id="MTYJ01000401">
    <property type="protein sequence ID" value="OWA54394.1"/>
    <property type="molecule type" value="Genomic_DNA"/>
</dbReference>
<feature type="compositionally biased region" description="Polar residues" evidence="1">
    <location>
        <begin position="117"/>
        <end position="126"/>
    </location>
</feature>
<name>A0A9X6RNC3_HYPEX</name>